<evidence type="ECO:0000313" key="1">
    <source>
        <dbReference type="EMBL" id="SFR93192.1"/>
    </source>
</evidence>
<protein>
    <submittedName>
        <fullName evidence="1">Uncharacterized protein</fullName>
    </submittedName>
</protein>
<accession>A0A1I6KPL5</accession>
<sequence>MTEYEKPEGTLADADGVYRDDEGELVAEMETLQKGGGDLDSDE</sequence>
<dbReference type="Proteomes" id="UP000199062">
    <property type="component" value="Unassembled WGS sequence"/>
</dbReference>
<name>A0A1I6KPL5_9EURY</name>
<dbReference type="RefSeq" id="WP_281244877.1">
    <property type="nucleotide sequence ID" value="NZ_FOZK01000001.1"/>
</dbReference>
<evidence type="ECO:0000313" key="2">
    <source>
        <dbReference type="Proteomes" id="UP000199062"/>
    </source>
</evidence>
<dbReference type="STRING" id="767519.SAMN05216559_1238"/>
<dbReference type="AlphaFoldDB" id="A0A1I6KPL5"/>
<gene>
    <name evidence="1" type="ORF">SAMN05216559_1238</name>
</gene>
<reference evidence="1 2" key="1">
    <citation type="submission" date="2016-10" db="EMBL/GenBank/DDBJ databases">
        <authorList>
            <person name="de Groot N.N."/>
        </authorList>
    </citation>
    <scope>NUCLEOTIDE SEQUENCE [LARGE SCALE GENOMIC DNA]</scope>
    <source>
        <strain evidence="1 2">CGMCC 1.10457</strain>
    </source>
</reference>
<dbReference type="EMBL" id="FOZK01000001">
    <property type="protein sequence ID" value="SFR93192.1"/>
    <property type="molecule type" value="Genomic_DNA"/>
</dbReference>
<keyword evidence="2" id="KW-1185">Reference proteome</keyword>
<organism evidence="1 2">
    <name type="scientific">Halomicrobium zhouii</name>
    <dbReference type="NCBI Taxonomy" id="767519"/>
    <lineage>
        <taxon>Archaea</taxon>
        <taxon>Methanobacteriati</taxon>
        <taxon>Methanobacteriota</taxon>
        <taxon>Stenosarchaea group</taxon>
        <taxon>Halobacteria</taxon>
        <taxon>Halobacteriales</taxon>
        <taxon>Haloarculaceae</taxon>
        <taxon>Halomicrobium</taxon>
    </lineage>
</organism>
<proteinExistence type="predicted"/>